<feature type="compositionally biased region" description="Basic and acidic residues" evidence="1">
    <location>
        <begin position="31"/>
        <end position="49"/>
    </location>
</feature>
<organism evidence="2 3">
    <name type="scientific">Reticulomyxa filosa</name>
    <dbReference type="NCBI Taxonomy" id="46433"/>
    <lineage>
        <taxon>Eukaryota</taxon>
        <taxon>Sar</taxon>
        <taxon>Rhizaria</taxon>
        <taxon>Retaria</taxon>
        <taxon>Foraminifera</taxon>
        <taxon>Monothalamids</taxon>
        <taxon>Reticulomyxidae</taxon>
        <taxon>Reticulomyxa</taxon>
    </lineage>
</organism>
<proteinExistence type="predicted"/>
<keyword evidence="3" id="KW-1185">Reference proteome</keyword>
<feature type="region of interest" description="Disordered" evidence="1">
    <location>
        <begin position="24"/>
        <end position="49"/>
    </location>
</feature>
<feature type="region of interest" description="Disordered" evidence="1">
    <location>
        <begin position="146"/>
        <end position="170"/>
    </location>
</feature>
<dbReference type="EMBL" id="ASPP01040213">
    <property type="protein sequence ID" value="ETO00706.1"/>
    <property type="molecule type" value="Genomic_DNA"/>
</dbReference>
<reference evidence="2 3" key="1">
    <citation type="journal article" date="2013" name="Curr. Biol.">
        <title>The Genome of the Foraminiferan Reticulomyxa filosa.</title>
        <authorList>
            <person name="Glockner G."/>
            <person name="Hulsmann N."/>
            <person name="Schleicher M."/>
            <person name="Noegel A.A."/>
            <person name="Eichinger L."/>
            <person name="Gallinger C."/>
            <person name="Pawlowski J."/>
            <person name="Sierra R."/>
            <person name="Euteneuer U."/>
            <person name="Pillet L."/>
            <person name="Moustafa A."/>
            <person name="Platzer M."/>
            <person name="Groth M."/>
            <person name="Szafranski K."/>
            <person name="Schliwa M."/>
        </authorList>
    </citation>
    <scope>NUCLEOTIDE SEQUENCE [LARGE SCALE GENOMIC DNA]</scope>
</reference>
<feature type="compositionally biased region" description="Basic and acidic residues" evidence="1">
    <location>
        <begin position="161"/>
        <end position="170"/>
    </location>
</feature>
<comment type="caution">
    <text evidence="2">The sequence shown here is derived from an EMBL/GenBank/DDBJ whole genome shotgun (WGS) entry which is preliminary data.</text>
</comment>
<dbReference type="AlphaFoldDB" id="X6LH40"/>
<sequence>MINAMQQKMIGTEKNKFKDITDRLVSLKSGNGEEREASTPKVEQTEDGRSLIAELSSHDITTTTMSEHGIVSEIGHSTFDNNGTEDKEKPIKSLATVNESVSAMDMPQLQVPTLPEARKPIRLSPFVPSEVSQQLLEKVRRLVAQSQQTTNAKTENVENDAVEHSDSDAEADAMKTEFESDDDDTDTDEALIGSEELRKLQAEETVLTNEFFFCLCFCICIRVFNNTSLLCNITK</sequence>
<name>X6LH40_RETFI</name>
<gene>
    <name evidence="2" type="ORF">RFI_36735</name>
</gene>
<evidence type="ECO:0000313" key="2">
    <source>
        <dbReference type="EMBL" id="ETO00706.1"/>
    </source>
</evidence>
<accession>X6LH40</accession>
<protein>
    <submittedName>
        <fullName evidence="2">Uncharacterized protein</fullName>
    </submittedName>
</protein>
<evidence type="ECO:0000256" key="1">
    <source>
        <dbReference type="SAM" id="MobiDB-lite"/>
    </source>
</evidence>
<evidence type="ECO:0000313" key="3">
    <source>
        <dbReference type="Proteomes" id="UP000023152"/>
    </source>
</evidence>
<dbReference type="Proteomes" id="UP000023152">
    <property type="component" value="Unassembled WGS sequence"/>
</dbReference>